<protein>
    <recommendedName>
        <fullName evidence="6">Dipeptidyl-peptidase</fullName>
        <ecNumber evidence="6">3.4.14.-</ecNumber>
    </recommendedName>
</protein>
<dbReference type="InterPro" id="IPR019500">
    <property type="entry name" value="Pep_S46"/>
</dbReference>
<dbReference type="EC" id="3.4.14.-" evidence="6"/>
<dbReference type="SUPFAM" id="SSF50494">
    <property type="entry name" value="Trypsin-like serine proteases"/>
    <property type="match status" value="1"/>
</dbReference>
<organism evidence="7 8">
    <name type="scientific">Candidatus Yanofskybacteria bacterium RIFCSPHIGHO2_02_FULL_41_11</name>
    <dbReference type="NCBI Taxonomy" id="1802675"/>
    <lineage>
        <taxon>Bacteria</taxon>
        <taxon>Candidatus Yanofskyibacteriota</taxon>
    </lineage>
</organism>
<dbReference type="PANTHER" id="PTHR38469">
    <property type="entry name" value="PERIPLASMIC PEPTIDASE SUBFAMILY S1B"/>
    <property type="match status" value="1"/>
</dbReference>
<evidence type="ECO:0000256" key="4">
    <source>
        <dbReference type="ARBA" id="ARBA00022729"/>
    </source>
</evidence>
<evidence type="ECO:0000256" key="6">
    <source>
        <dbReference type="RuleBase" id="RU366067"/>
    </source>
</evidence>
<proteinExistence type="inferred from homology"/>
<dbReference type="Gene3D" id="2.40.10.10">
    <property type="entry name" value="Trypsin-like serine proteases"/>
    <property type="match status" value="1"/>
</dbReference>
<dbReference type="AlphaFoldDB" id="A0A1F8F674"/>
<evidence type="ECO:0000256" key="2">
    <source>
        <dbReference type="ARBA" id="ARBA00022438"/>
    </source>
</evidence>
<dbReference type="GO" id="GO:0043171">
    <property type="term" value="P:peptide catabolic process"/>
    <property type="evidence" value="ECO:0007669"/>
    <property type="project" value="UniProtKB-UniRule"/>
</dbReference>
<sequence>MIKRLKTGLIFVALVVVGFVFVSADEGMWLLNNLPLKQLKDRYNFTPSSEWVEHVQKSSARLPNCSTSFVSPEGLLMTNWHCSEEAVKALSTLQKNYYEDGFYAKTFAEELKTNLNVRVLMSIEDRGVQKPGLLCEEVVLYLGGQYRSYCYKVYEDIRLVFMPERNVGFFGGDADNFEYPRYTLDVSFLRAYEGGKPARVEHYFKWSKSGAKDGELIFVSGHPGSTKRMLTYEALKTERDIKVPFLLDLFRRRELTTHQFMLRGNKQERIGESDLFGWQNVRKLYVGKIRGLQDSSLLYEKETFENRLDDSSRNDPILHSKLTAALALIEDSQNAMREIYSKYMLLVRGFGFDSRLFEYAMSLVVQNPSFAEEVFKRRLVDIPIDLEYEEAKLRDSLTHLVEVFGRDNDFVSSLFYYFGSGPVDAAHDLVNFTFISDLEQHRKMIKSGPSPVQQSQDHMIYLANLLMSSDERKSLIEKMKEISDGERQGYAGLSDVLFKLYGTDRYPDATFTLRLAFGTVKPVYNEKSTTTLPWTIIGEAYKHASDFGDSGDYKLPGRWYKKKSSVNLSVPLNFVSTLDITGGNSGSPVLNSNLEIVGIVFDSNIEGLVSDYDYGYSSRSRAISVHSAGIVELLSKVYGANRLIRELKGR</sequence>
<dbReference type="GO" id="GO:0070009">
    <property type="term" value="F:serine-type aminopeptidase activity"/>
    <property type="evidence" value="ECO:0007669"/>
    <property type="project" value="UniProtKB-UniRule"/>
</dbReference>
<keyword evidence="2 6" id="KW-0031">Aminopeptidase</keyword>
<keyword evidence="3 6" id="KW-0645">Protease</keyword>
<dbReference type="Proteomes" id="UP000177167">
    <property type="component" value="Unassembled WGS sequence"/>
</dbReference>
<dbReference type="EMBL" id="MGJP01000068">
    <property type="protein sequence ID" value="OGN08118.1"/>
    <property type="molecule type" value="Genomic_DNA"/>
</dbReference>
<keyword evidence="5 6" id="KW-0378">Hydrolase</keyword>
<evidence type="ECO:0000313" key="7">
    <source>
        <dbReference type="EMBL" id="OGN08118.1"/>
    </source>
</evidence>
<dbReference type="InterPro" id="IPR009003">
    <property type="entry name" value="Peptidase_S1_PA"/>
</dbReference>
<dbReference type="PANTHER" id="PTHR38469:SF1">
    <property type="entry name" value="PERIPLASMIC PEPTIDASE SUBFAMILY S1B"/>
    <property type="match status" value="1"/>
</dbReference>
<evidence type="ECO:0000256" key="1">
    <source>
        <dbReference type="ARBA" id="ARBA00010491"/>
    </source>
</evidence>
<evidence type="ECO:0000313" key="8">
    <source>
        <dbReference type="Proteomes" id="UP000177167"/>
    </source>
</evidence>
<reference evidence="7 8" key="1">
    <citation type="journal article" date="2016" name="Nat. Commun.">
        <title>Thousands of microbial genomes shed light on interconnected biogeochemical processes in an aquifer system.</title>
        <authorList>
            <person name="Anantharaman K."/>
            <person name="Brown C.T."/>
            <person name="Hug L.A."/>
            <person name="Sharon I."/>
            <person name="Castelle C.J."/>
            <person name="Probst A.J."/>
            <person name="Thomas B.C."/>
            <person name="Singh A."/>
            <person name="Wilkins M.J."/>
            <person name="Karaoz U."/>
            <person name="Brodie E.L."/>
            <person name="Williams K.H."/>
            <person name="Hubbard S.S."/>
            <person name="Banfield J.F."/>
        </authorList>
    </citation>
    <scope>NUCLEOTIDE SEQUENCE [LARGE SCALE GENOMIC DNA]</scope>
</reference>
<comment type="similarity">
    <text evidence="1 6">Belongs to the peptidase S46 family.</text>
</comment>
<dbReference type="GO" id="GO:0008239">
    <property type="term" value="F:dipeptidyl-peptidase activity"/>
    <property type="evidence" value="ECO:0007669"/>
    <property type="project" value="UniProtKB-UniRule"/>
</dbReference>
<evidence type="ECO:0000256" key="5">
    <source>
        <dbReference type="ARBA" id="ARBA00022801"/>
    </source>
</evidence>
<dbReference type="InterPro" id="IPR043504">
    <property type="entry name" value="Peptidase_S1_PA_chymotrypsin"/>
</dbReference>
<keyword evidence="6" id="KW-0720">Serine protease</keyword>
<accession>A0A1F8F674</accession>
<evidence type="ECO:0000256" key="3">
    <source>
        <dbReference type="ARBA" id="ARBA00022670"/>
    </source>
</evidence>
<dbReference type="Pfam" id="PF10459">
    <property type="entry name" value="Peptidase_S46"/>
    <property type="match status" value="2"/>
</dbReference>
<gene>
    <name evidence="7" type="ORF">A3J46_06240</name>
</gene>
<name>A0A1F8F674_9BACT</name>
<comment type="function">
    <text evidence="6">Catalyzes the removal of dipeptides from the N-terminus of oligopeptides.</text>
</comment>
<comment type="caution">
    <text evidence="7">The sequence shown here is derived from an EMBL/GenBank/DDBJ whole genome shotgun (WGS) entry which is preliminary data.</text>
</comment>
<dbReference type="GO" id="GO:0006508">
    <property type="term" value="P:proteolysis"/>
    <property type="evidence" value="ECO:0007669"/>
    <property type="project" value="UniProtKB-KW"/>
</dbReference>
<keyword evidence="4" id="KW-0732">Signal</keyword>